<gene>
    <name evidence="2" type="ORF">M7I_1381</name>
</gene>
<reference evidence="2 3" key="1">
    <citation type="journal article" date="2012" name="Eukaryot. Cell">
        <title>Genome sequence of the fungus Glarea lozoyensis: the first genome sequence of a species from the Helotiaceae family.</title>
        <authorList>
            <person name="Youssar L."/>
            <person name="Gruening B.A."/>
            <person name="Erxleben A."/>
            <person name="Guenther S."/>
            <person name="Huettel W."/>
        </authorList>
    </citation>
    <scope>NUCLEOTIDE SEQUENCE [LARGE SCALE GENOMIC DNA]</scope>
    <source>
        <strain evidence="3">ATCC 74030 / MF5533</strain>
    </source>
</reference>
<organism evidence="2 3">
    <name type="scientific">Glarea lozoyensis (strain ATCC 74030 / MF5533)</name>
    <dbReference type="NCBI Taxonomy" id="1104152"/>
    <lineage>
        <taxon>Eukaryota</taxon>
        <taxon>Fungi</taxon>
        <taxon>Dikarya</taxon>
        <taxon>Ascomycota</taxon>
        <taxon>Pezizomycotina</taxon>
        <taxon>Leotiomycetes</taxon>
        <taxon>Helotiales</taxon>
        <taxon>Helotiaceae</taxon>
        <taxon>Glarea</taxon>
    </lineage>
</organism>
<comment type="caution">
    <text evidence="2">The sequence shown here is derived from an EMBL/GenBank/DDBJ whole genome shotgun (WGS) entry which is preliminary data.</text>
</comment>
<keyword evidence="3" id="KW-1185">Reference proteome</keyword>
<evidence type="ECO:0000256" key="1">
    <source>
        <dbReference type="SAM" id="MobiDB-lite"/>
    </source>
</evidence>
<feature type="compositionally biased region" description="Gly residues" evidence="1">
    <location>
        <begin position="111"/>
        <end position="120"/>
    </location>
</feature>
<evidence type="ECO:0000313" key="2">
    <source>
        <dbReference type="EMBL" id="EHL02587.1"/>
    </source>
</evidence>
<sequence length="207" mass="21015">MTEVVAGGAAAEGRSAGAAVDYGGIAGVGRSGGYRQSRRIGTGDPGRGCGFGAGAGFVADAGGDSHLMNSAWIATSQEGRQNVGRIEDRGTQRASRELEDRAAGRLEGEEGGGGGDVGDGVPGQAVVVAVALGDGRRGRRKRNSPRTARKATQSRASAITITTTTAAAASKDATEMVFETMKQDCFLGLAARRCDEESCCCQLACLA</sequence>
<feature type="compositionally biased region" description="Basic and acidic residues" evidence="1">
    <location>
        <begin position="85"/>
        <end position="108"/>
    </location>
</feature>
<dbReference type="HOGENOM" id="CLU_1326491_0_0_1"/>
<dbReference type="AlphaFoldDB" id="H0EFX3"/>
<dbReference type="Proteomes" id="UP000005446">
    <property type="component" value="Unassembled WGS sequence"/>
</dbReference>
<dbReference type="OrthoDB" id="10614276at2759"/>
<evidence type="ECO:0000313" key="3">
    <source>
        <dbReference type="Proteomes" id="UP000005446"/>
    </source>
</evidence>
<feature type="region of interest" description="Disordered" evidence="1">
    <location>
        <begin position="134"/>
        <end position="155"/>
    </location>
</feature>
<feature type="region of interest" description="Disordered" evidence="1">
    <location>
        <begin position="80"/>
        <end position="120"/>
    </location>
</feature>
<feature type="compositionally biased region" description="Basic residues" evidence="1">
    <location>
        <begin position="137"/>
        <end position="149"/>
    </location>
</feature>
<dbReference type="InParanoid" id="H0EFX3"/>
<proteinExistence type="predicted"/>
<dbReference type="EMBL" id="AGUE01000021">
    <property type="protein sequence ID" value="EHL02587.1"/>
    <property type="molecule type" value="Genomic_DNA"/>
</dbReference>
<accession>H0EFX3</accession>
<name>H0EFX3_GLAL7</name>
<protein>
    <submittedName>
        <fullName evidence="2">Uncharacterized protein</fullName>
    </submittedName>
</protein>